<proteinExistence type="predicted"/>
<dbReference type="Proteomes" id="UP001497700">
    <property type="component" value="Unassembled WGS sequence"/>
</dbReference>
<evidence type="ECO:0000313" key="2">
    <source>
        <dbReference type="Proteomes" id="UP001497700"/>
    </source>
</evidence>
<organism evidence="1 2">
    <name type="scientific">Hypoxylon rubiginosum</name>
    <dbReference type="NCBI Taxonomy" id="110542"/>
    <lineage>
        <taxon>Eukaryota</taxon>
        <taxon>Fungi</taxon>
        <taxon>Dikarya</taxon>
        <taxon>Ascomycota</taxon>
        <taxon>Pezizomycotina</taxon>
        <taxon>Sordariomycetes</taxon>
        <taxon>Xylariomycetidae</taxon>
        <taxon>Xylariales</taxon>
        <taxon>Hypoxylaceae</taxon>
        <taxon>Hypoxylon</taxon>
    </lineage>
</organism>
<comment type="caution">
    <text evidence="1">The sequence shown here is derived from an EMBL/GenBank/DDBJ whole genome shotgun (WGS) entry which is preliminary data.</text>
</comment>
<name>A0ACB9YZ18_9PEZI</name>
<dbReference type="EMBL" id="MU393490">
    <property type="protein sequence ID" value="KAI4864150.1"/>
    <property type="molecule type" value="Genomic_DNA"/>
</dbReference>
<accession>A0ACB9YZ18</accession>
<reference evidence="1 2" key="1">
    <citation type="journal article" date="2022" name="New Phytol.">
        <title>Ecological generalism drives hyperdiversity of secondary metabolite gene clusters in xylarialean endophytes.</title>
        <authorList>
            <person name="Franco M.E.E."/>
            <person name="Wisecaver J.H."/>
            <person name="Arnold A.E."/>
            <person name="Ju Y.M."/>
            <person name="Slot J.C."/>
            <person name="Ahrendt S."/>
            <person name="Moore L.P."/>
            <person name="Eastman K.E."/>
            <person name="Scott K."/>
            <person name="Konkel Z."/>
            <person name="Mondo S.J."/>
            <person name="Kuo A."/>
            <person name="Hayes R.D."/>
            <person name="Haridas S."/>
            <person name="Andreopoulos B."/>
            <person name="Riley R."/>
            <person name="LaButti K."/>
            <person name="Pangilinan J."/>
            <person name="Lipzen A."/>
            <person name="Amirebrahimi M."/>
            <person name="Yan J."/>
            <person name="Adam C."/>
            <person name="Keymanesh K."/>
            <person name="Ng V."/>
            <person name="Louie K."/>
            <person name="Northen T."/>
            <person name="Drula E."/>
            <person name="Henrissat B."/>
            <person name="Hsieh H.M."/>
            <person name="Youens-Clark K."/>
            <person name="Lutzoni F."/>
            <person name="Miadlikowska J."/>
            <person name="Eastwood D.C."/>
            <person name="Hamelin R.C."/>
            <person name="Grigoriev I.V."/>
            <person name="U'Ren J.M."/>
        </authorList>
    </citation>
    <scope>NUCLEOTIDE SEQUENCE [LARGE SCALE GENOMIC DNA]</scope>
    <source>
        <strain evidence="1 2">CBS 119005</strain>
    </source>
</reference>
<gene>
    <name evidence="1" type="ORF">F4820DRAFT_458981</name>
</gene>
<keyword evidence="2" id="KW-1185">Reference proteome</keyword>
<protein>
    <submittedName>
        <fullName evidence="1">WD40 repeat-like protein</fullName>
    </submittedName>
</protein>
<sequence length="1410" mass="156771">MSTKNPQRKEIDISASPTFESGLSSSYSDASSLSRTAAAIDDGINDPKGPLGLNLLFSPSEPRIDIIFVHGLGGGSRKTWSKTNSLNHYWPQEWLPKDPAFKDVRIHSFGYNSDYVKGKDNCLNVHHFGKSLLGEISTSPHLADTNTAIVLIGHSMGGLVIKKAYILAKQDLLYQSLSKRFYAIYFLATPHRGSDSAKTLKNLLHFAFSLRAYVGDLQKGSTAIQVINDEFRQCSADIDLWSFYETQHLDLGMFSRLIVDPDSAVLGFREEKQMPMNANHRSICKFQTPGDPNYLVLRNALATTINSAIKQTRKSKDDSAKTALKCLDKHLGISVLALSREDDLVTVEDARASGTCEWFSTRTSYVKWRDSEEVPSILWVSGLPASGKSVLAGYIYADKTKSRLGNCLRSLAFQMACADSRIREALLEILQDTTLDDDNERTLWRKLFTSGIFQGQLSKHYWVIDALDECSGFLSFFDSMLGKLDSRHTVELEKLFVGLGTAAFQSERISPADTLPDIKRVVEVKSKSLIVKDDAHRNALIEQVLFKSQGSFLEETISEALRDRTLTQMSQSTRGKNLVQAILAWTTCATRPLTTRELEGALKLDVHDTFARLDETVAALCGQLVVIDRFGKVQMVHATAREFLLDEGLESDFAACLQYLTGEEMKPPRTARRDPVSDPANGRAAFSRYACDSFSYHLTKADPGNIEILMLTERFLKSNVLSWIEAVARTRSLSPLIQTAKHLKIYLHKASKERSPLGRETQTIKGWTTDLVRIAAKFAGSLIPLPASIYSLILPFCPAESIASMIHKTAIRGRKLSLLGFSDTHQPSAISHSDEIDLYHTVTCQIYKTFEHGEAIKFLQFKSKTDLLASCGMKSVKIWNIRSGDTVHAIQSPPRPISLIFDNDFLMIASYRNYLASWDLTNNAARLPDRPWNDSGDDNVGHFRDHAMLAADSYYGSCGKKMPDGETSTHMVTALIFNPNKTIGLLVASYLDGELALIDPFSDQEVEKTRANCHTLAATGGGVVDIFEFDTLRLLYRVNRDSLHFADIRGSQCNIWEPAVLLREALHDDGSEDTTGSLTEAIASDTTVKITSLAIDSKGDVIFCGKDDGSQRTLYHHNSVLASVDKSVQDGWVIDKKLFQSRLDHGSPIMQILTDPQGDKYLLSTRESDHIWDTNGNEERRLSESPRIRRWLQHPHSSTLLIHMDFTLAKIYKWCDWSEVATISLAIDLSGLQLKSATPIASKRKSCVLLEVSERNGSAETRGLHLFDAISFSPPKIEQLPFSLGTISDDLDTLSISDYVGSSVAQAEPLFGSHLRALSSCVAHVIGFSESGKLVFLDKKSWVCSVDIDNMATYSRHFFVPYDWFAGTRHIICGVGKDVVFARNDDAVVVKGGLDFVERISIDIGSIETR</sequence>
<evidence type="ECO:0000313" key="1">
    <source>
        <dbReference type="EMBL" id="KAI4864150.1"/>
    </source>
</evidence>